<proteinExistence type="predicted"/>
<sequence length="368" mass="39623">MPARAATSSTLISSGARSESRCSAASSSWVRVRSRRRDPRAAASATPPTGAAGLPVSSSTVATLGTPTAPPHDPPSILLTAGGGPSYRRGTSTFHLGRRLRPAPAPRARAGRPHERRPAGRLRPCRPRGSSARSRCVSAPRVRRAAPAVTSPRSPTMTEHLTMNTVIHAAFRRDIARFDAALASFPDGSQARADQLVGAWDFFEEQLHDHHDFEEEYFWPALRQTDADLTSLAALDGEHQAMRDALDVASREVRALRATPTPAQAAAARTAVAQLSTVLLDHLAHEERDLEPITAAYQDAPSMKAALKQVKRAHFSSMGNLVEWLRDGADASDVAAMHQQVPAPVAFAFAKVAGGRYRREIAPTWRVG</sequence>
<dbReference type="Gene3D" id="1.20.120.520">
    <property type="entry name" value="nmb1532 protein domain like"/>
    <property type="match status" value="1"/>
</dbReference>
<evidence type="ECO:0000313" key="3">
    <source>
        <dbReference type="EMBL" id="MTB95182.1"/>
    </source>
</evidence>
<feature type="domain" description="Hemerythrin-like" evidence="2">
    <location>
        <begin position="168"/>
        <end position="292"/>
    </location>
</feature>
<feature type="region of interest" description="Disordered" evidence="1">
    <location>
        <begin position="103"/>
        <end position="156"/>
    </location>
</feature>
<dbReference type="PANTHER" id="PTHR38048">
    <property type="entry name" value="EXPRESSED PROTEIN"/>
    <property type="match status" value="1"/>
</dbReference>
<feature type="compositionally biased region" description="Low complexity" evidence="1">
    <location>
        <begin position="13"/>
        <end position="31"/>
    </location>
</feature>
<keyword evidence="4" id="KW-1185">Reference proteome</keyword>
<comment type="caution">
    <text evidence="3">The sequence shown here is derived from an EMBL/GenBank/DDBJ whole genome shotgun (WGS) entry which is preliminary data.</text>
</comment>
<evidence type="ECO:0000256" key="1">
    <source>
        <dbReference type="SAM" id="MobiDB-lite"/>
    </source>
</evidence>
<feature type="compositionally biased region" description="Low complexity" evidence="1">
    <location>
        <begin position="130"/>
        <end position="155"/>
    </location>
</feature>
<feature type="region of interest" description="Disordered" evidence="1">
    <location>
        <begin position="1"/>
        <end position="75"/>
    </location>
</feature>
<dbReference type="EMBL" id="WLCI01000008">
    <property type="protein sequence ID" value="MTB95182.1"/>
    <property type="molecule type" value="Genomic_DNA"/>
</dbReference>
<protein>
    <recommendedName>
        <fullName evidence="2">Hemerythrin-like domain-containing protein</fullName>
    </recommendedName>
</protein>
<accession>A0A6I3J6M7</accession>
<dbReference type="Pfam" id="PF01814">
    <property type="entry name" value="Hemerythrin"/>
    <property type="match status" value="1"/>
</dbReference>
<dbReference type="Proteomes" id="UP000433406">
    <property type="component" value="Unassembled WGS sequence"/>
</dbReference>
<gene>
    <name evidence="3" type="ORF">GGQ22_08785</name>
</gene>
<feature type="compositionally biased region" description="Polar residues" evidence="1">
    <location>
        <begin position="56"/>
        <end position="66"/>
    </location>
</feature>
<feature type="compositionally biased region" description="Polar residues" evidence="1">
    <location>
        <begin position="1"/>
        <end position="12"/>
    </location>
</feature>
<dbReference type="InterPro" id="IPR012312">
    <property type="entry name" value="Hemerythrin-like"/>
</dbReference>
<dbReference type="CDD" id="cd12108">
    <property type="entry name" value="Hr-like"/>
    <property type="match status" value="1"/>
</dbReference>
<reference evidence="3 4" key="1">
    <citation type="submission" date="2019-10" db="EMBL/GenBank/DDBJ databases">
        <title>Nocardioides novel species isolated from the excrement of Marmot.</title>
        <authorList>
            <person name="Zhang G."/>
        </authorList>
    </citation>
    <scope>NUCLEOTIDE SEQUENCE [LARGE SCALE GENOMIC DNA]</scope>
    <source>
        <strain evidence="4">zg-579</strain>
    </source>
</reference>
<organism evidence="3 4">
    <name type="scientific">Nocardioides marmotae</name>
    <dbReference type="NCBI Taxonomy" id="2663857"/>
    <lineage>
        <taxon>Bacteria</taxon>
        <taxon>Bacillati</taxon>
        <taxon>Actinomycetota</taxon>
        <taxon>Actinomycetes</taxon>
        <taxon>Propionibacteriales</taxon>
        <taxon>Nocardioidaceae</taxon>
        <taxon>Nocardioides</taxon>
    </lineage>
</organism>
<name>A0A6I3J6M7_9ACTN</name>
<dbReference type="InterPro" id="IPR053206">
    <property type="entry name" value="Dimeric_xanthone_biosynth"/>
</dbReference>
<dbReference type="AlphaFoldDB" id="A0A6I3J6M7"/>
<evidence type="ECO:0000259" key="2">
    <source>
        <dbReference type="Pfam" id="PF01814"/>
    </source>
</evidence>
<dbReference type="PANTHER" id="PTHR38048:SF1">
    <property type="entry name" value="HEMERYTHRIN-LIKE DOMAIN-CONTAINING PROTEIN"/>
    <property type="match status" value="1"/>
</dbReference>
<evidence type="ECO:0000313" key="4">
    <source>
        <dbReference type="Proteomes" id="UP000433406"/>
    </source>
</evidence>